<dbReference type="InterPro" id="IPR044997">
    <property type="entry name" value="F-box_plant"/>
</dbReference>
<reference evidence="2 3" key="1">
    <citation type="submission" date="2021-05" db="EMBL/GenBank/DDBJ databases">
        <title>Genome Assembly of Synthetic Allotetraploid Brassica napus Reveals Homoeologous Exchanges between Subgenomes.</title>
        <authorList>
            <person name="Davis J.T."/>
        </authorList>
    </citation>
    <scope>NUCLEOTIDE SEQUENCE [LARGE SCALE GENOMIC DNA]</scope>
    <source>
        <strain evidence="3">cv. Da-Ae</strain>
        <tissue evidence="2">Seedling</tissue>
    </source>
</reference>
<comment type="caution">
    <text evidence="2">The sequence shown here is derived from an EMBL/GenBank/DDBJ whole genome shotgun (WGS) entry which is preliminary data.</text>
</comment>
<name>A0ABQ7XGL7_BRANA</name>
<dbReference type="Gene3D" id="3.80.10.10">
    <property type="entry name" value="Ribonuclease Inhibitor"/>
    <property type="match status" value="2"/>
</dbReference>
<dbReference type="SUPFAM" id="SSF52058">
    <property type="entry name" value="L domain-like"/>
    <property type="match status" value="1"/>
</dbReference>
<dbReference type="PANTHER" id="PTHR32153">
    <property type="entry name" value="OJ000223_09.16 PROTEIN"/>
    <property type="match status" value="1"/>
</dbReference>
<dbReference type="Pfam" id="PF00646">
    <property type="entry name" value="F-box"/>
    <property type="match status" value="3"/>
</dbReference>
<dbReference type="Gene3D" id="1.20.1280.50">
    <property type="match status" value="1"/>
</dbReference>
<dbReference type="InterPro" id="IPR001810">
    <property type="entry name" value="F-box_dom"/>
</dbReference>
<protein>
    <recommendedName>
        <fullName evidence="1">F-box domain-containing protein</fullName>
    </recommendedName>
</protein>
<dbReference type="InterPro" id="IPR006553">
    <property type="entry name" value="Leu-rich_rpt_Cys-con_subtyp"/>
</dbReference>
<dbReference type="SMART" id="SM00367">
    <property type="entry name" value="LRR_CC"/>
    <property type="match status" value="2"/>
</dbReference>
<keyword evidence="3" id="KW-1185">Reference proteome</keyword>
<dbReference type="SUPFAM" id="SSF52047">
    <property type="entry name" value="RNI-like"/>
    <property type="match status" value="1"/>
</dbReference>
<dbReference type="SUPFAM" id="SSF81383">
    <property type="entry name" value="F-box domain"/>
    <property type="match status" value="3"/>
</dbReference>
<dbReference type="InterPro" id="IPR032675">
    <property type="entry name" value="LRR_dom_sf"/>
</dbReference>
<accession>A0ABQ7XGL7</accession>
<dbReference type="PROSITE" id="PS50181">
    <property type="entry name" value="FBOX"/>
    <property type="match status" value="1"/>
</dbReference>
<feature type="domain" description="F-box" evidence="1">
    <location>
        <begin position="1122"/>
        <end position="1171"/>
    </location>
</feature>
<dbReference type="EMBL" id="JAGKQM010000162">
    <property type="protein sequence ID" value="KAH0855095.1"/>
    <property type="molecule type" value="Genomic_DNA"/>
</dbReference>
<dbReference type="InterPro" id="IPR055357">
    <property type="entry name" value="LRR_At1g61320_AtMIF1"/>
</dbReference>
<dbReference type="SMART" id="SM00256">
    <property type="entry name" value="FBOX"/>
    <property type="match status" value="3"/>
</dbReference>
<dbReference type="CDD" id="cd22160">
    <property type="entry name" value="F-box_AtFBL13-like"/>
    <property type="match status" value="3"/>
</dbReference>
<dbReference type="Pfam" id="PF23622">
    <property type="entry name" value="LRR_At1g61320_AtMIF1"/>
    <property type="match status" value="1"/>
</dbReference>
<dbReference type="InterPro" id="IPR055411">
    <property type="entry name" value="LRR_FXL15/At3g58940/PEG3-like"/>
</dbReference>
<dbReference type="Pfam" id="PF24758">
    <property type="entry name" value="LRR_At5g56370"/>
    <property type="match status" value="1"/>
</dbReference>
<evidence type="ECO:0000313" key="3">
    <source>
        <dbReference type="Proteomes" id="UP000824890"/>
    </source>
</evidence>
<sequence>MLMGDDRKIKGAVDRINNLPDVILQHILCFVRTTKVAISTSLLSRRWRHLWCEVHSISLDVDTLTAASVNETLTRYTAPMTKSFHLILENITENIPYIDRLIKFAISDSFKQLKIYSHKIVPYCTVSWTWLQKLSLRFCRLSDESMSKIISGCPVLENLTLYDCYKLKVLDLSKSLRLRTLVVHRNMGAEGPRQIVAPHIHCLRLLHSQSSCTLVDVASLTEAKLDICYALSNPNFKFKAEPLQFMVLKNLEKLQNAEKLTFGGNFVKILSLAEIRGVPFPILKVKSLTLDTVICQYVIPGIERLLQNSPDLEKLIVRERIYNSMPGEHLDQYLKLMSLSPDQCWRSKDGFAWNKSRLNVQPQHLPCTLVDVSSLTEAKLDICHVSMNPHLTADFLQVMALKMLEKFQNAEKLSFGGNFILILSLAEIRGVPFPMLKVKSLILDTVICQYVIPGVERLLQNSPDLEKLIVRGRNYNTIPEEHVDIYLKLKTLNPDQCWRSKDGFAWNKSCWNVQPKQVASFVELVLINTEKSLKLVVLLDEHLVATLPHNNNVTILLSTNKPMTSEDVTVVYMTNRKALEEAELWFHVNAVEDGGTENRVPERERYVWIGPPPGFTKCNVASSWIEALPTKWRKQDGCTVGLKTWWFLATKMSTLCSLHHQMANDRRIKSAVDLISNLPDVILQHILCSIPIELAITTSLLSRRWRHVWREIPSLSFNADTLTAASVNETLTRYTAPNTKSFHLTITPYPENIPYIDRLIKFAVSHNVENLSLNFSSHYYVKLPDFFCNSSSVKQLNIDIGFSHMIVPEYCTVSWTSLQKLSLSCCGLSDESMASILSGCPVLENLTLHNCVELKVLDLSKSLRLRTLDVKCTMTDWGSRQIVAPHIHCLRLLSSQPSSPTLVNVDSLTEAKLEILFSVNRYFTFKADFFQTMVLKMLEKLQNAEKLTFGGNFIQILSLAEIRGVPFPMLKVKALALHTKISHYVIPGMERLLQNSPDLEKLTVRARNFNTLLEKHLDKYMEIKGFNLNTCWRSKDGASWNKCGVYAKSKHVTSLVELILKNTKKLDKVVVLLDELYLKFKIKDVVVPSLPGYKNVNVVLSTTKLMALEKKMADHRKIEGAVDSISNLPDVILQHILCYIPTKLAISTSLLSRRWRHVWCDIPSLSLYVNTLTAASVRLCSQHEEFSHYTENIPYINLWIKCAMSHNVENLSLQIWNQYYEYKLPDFFCNSSSLSNSTSLLIQLLSNESMAKILSGCPLSYPLPDVASLTEAELEICFVSMDSQFEADFLQVWVLEMLEKLQNADKLNFGRNFVQILSIAEIRGAHFPLLKVKAMTLDTKIFQYKDCYKDKENEIRRLEKLRLGAWASNTMSVEFLDIYMKFEGFNLKECWISKDGVSWNKHCCGFKINACGFICGTSA</sequence>
<dbReference type="InterPro" id="IPR036047">
    <property type="entry name" value="F-box-like_dom_sf"/>
</dbReference>
<organism evidence="2 3">
    <name type="scientific">Brassica napus</name>
    <name type="common">Rape</name>
    <dbReference type="NCBI Taxonomy" id="3708"/>
    <lineage>
        <taxon>Eukaryota</taxon>
        <taxon>Viridiplantae</taxon>
        <taxon>Streptophyta</taxon>
        <taxon>Embryophyta</taxon>
        <taxon>Tracheophyta</taxon>
        <taxon>Spermatophyta</taxon>
        <taxon>Magnoliopsida</taxon>
        <taxon>eudicotyledons</taxon>
        <taxon>Gunneridae</taxon>
        <taxon>Pentapetalae</taxon>
        <taxon>rosids</taxon>
        <taxon>malvids</taxon>
        <taxon>Brassicales</taxon>
        <taxon>Brassicaceae</taxon>
        <taxon>Brassiceae</taxon>
        <taxon>Brassica</taxon>
    </lineage>
</organism>
<gene>
    <name evidence="2" type="ORF">HID58_020507</name>
</gene>
<evidence type="ECO:0000313" key="2">
    <source>
        <dbReference type="EMBL" id="KAH0855095.1"/>
    </source>
</evidence>
<dbReference type="InterPro" id="IPR053781">
    <property type="entry name" value="F-box_AtFBL13-like"/>
</dbReference>
<proteinExistence type="predicted"/>
<evidence type="ECO:0000259" key="1">
    <source>
        <dbReference type="PROSITE" id="PS50181"/>
    </source>
</evidence>
<dbReference type="Proteomes" id="UP000824890">
    <property type="component" value="Unassembled WGS sequence"/>
</dbReference>